<dbReference type="NCBIfam" id="TIGR03696">
    <property type="entry name" value="Rhs_assc_core"/>
    <property type="match status" value="1"/>
</dbReference>
<dbReference type="Gene3D" id="2.180.10.10">
    <property type="entry name" value="RHS repeat-associated core"/>
    <property type="match status" value="1"/>
</dbReference>
<dbReference type="AlphaFoldDB" id="A0A1Z4JSK7"/>
<dbReference type="PANTHER" id="PTHR32305">
    <property type="match status" value="1"/>
</dbReference>
<evidence type="ECO:0000256" key="1">
    <source>
        <dbReference type="SAM" id="Phobius"/>
    </source>
</evidence>
<feature type="domain" description="Deoxyribonuclease NucA/NucB" evidence="2">
    <location>
        <begin position="212"/>
        <end position="275"/>
    </location>
</feature>
<evidence type="ECO:0000259" key="2">
    <source>
        <dbReference type="Pfam" id="PF14040"/>
    </source>
</evidence>
<dbReference type="Pfam" id="PF14040">
    <property type="entry name" value="DNase_NucA_NucB"/>
    <property type="match status" value="1"/>
</dbReference>
<organism evidence="3 4">
    <name type="scientific">Leptolyngbya boryana NIES-2135</name>
    <dbReference type="NCBI Taxonomy" id="1973484"/>
    <lineage>
        <taxon>Bacteria</taxon>
        <taxon>Bacillati</taxon>
        <taxon>Cyanobacteriota</taxon>
        <taxon>Cyanophyceae</taxon>
        <taxon>Leptolyngbyales</taxon>
        <taxon>Leptolyngbyaceae</taxon>
        <taxon>Leptolyngbya group</taxon>
        <taxon>Leptolyngbya</taxon>
    </lineage>
</organism>
<dbReference type="InterPro" id="IPR029476">
    <property type="entry name" value="DNase_NucA_NucB"/>
</dbReference>
<gene>
    <name evidence="3" type="ORF">NIES2135_66280</name>
</gene>
<dbReference type="Proteomes" id="UP000217895">
    <property type="component" value="Plasmid Plasmid2 dna"/>
</dbReference>
<dbReference type="InterPro" id="IPR050708">
    <property type="entry name" value="T6SS_VgrG/RHS"/>
</dbReference>
<accession>A0A1Z4JSK7</accession>
<keyword evidence="3" id="KW-0614">Plasmid</keyword>
<evidence type="ECO:0000313" key="3">
    <source>
        <dbReference type="EMBL" id="BAY59751.1"/>
    </source>
</evidence>
<name>A0A1Z4JSK7_LEPBY</name>
<dbReference type="EMBL" id="AP018205">
    <property type="protein sequence ID" value="BAY59751.1"/>
    <property type="molecule type" value="Genomic_DNA"/>
</dbReference>
<keyword evidence="4" id="KW-1185">Reference proteome</keyword>
<sequence>MSRSRYDAFGNGVRNEGAIANKYLFAGEQFDSSLGDYYLRDRFYDAQTGRFSRMDIYEARLGDLKNLNKYVYAAGNPITNTDPSGLFIGEITVTEKIRADLEATYRLPAAVRLYQTTRSNMIAVAAALAGSFALAAATSMAMARNLNRQFGIPVVFWGNDVAETTDHQFRAVMGYGYTHGNESGTGFSLPISPALRRSRNEHDRAWLRGIPQGQNLNAALNDRDEFPYAKVIEGGETNYNAGRVSVHQLSLNTNRRQGRWLKTFWDRADVTQFEVNQSRSWFLNIPVPALGISFGLDRNAQIVNVYGPR</sequence>
<feature type="transmembrane region" description="Helical" evidence="1">
    <location>
        <begin position="122"/>
        <end position="143"/>
    </location>
</feature>
<keyword evidence="1" id="KW-1133">Transmembrane helix</keyword>
<reference evidence="3 4" key="1">
    <citation type="submission" date="2017-06" db="EMBL/GenBank/DDBJ databases">
        <title>Genome sequencing of cyanobaciteial culture collection at National Institute for Environmental Studies (NIES).</title>
        <authorList>
            <person name="Hirose Y."/>
            <person name="Shimura Y."/>
            <person name="Fujisawa T."/>
            <person name="Nakamura Y."/>
            <person name="Kawachi M."/>
        </authorList>
    </citation>
    <scope>NUCLEOTIDE SEQUENCE [LARGE SCALE GENOMIC DNA]</scope>
    <source>
        <strain evidence="3 4">NIES-2135</strain>
        <plasmid evidence="4">Plasmid Plasmid2 dna</plasmid>
    </source>
</reference>
<keyword evidence="1" id="KW-0472">Membrane</keyword>
<dbReference type="InterPro" id="IPR022385">
    <property type="entry name" value="Rhs_assc_core"/>
</dbReference>
<keyword evidence="1" id="KW-0812">Transmembrane</keyword>
<evidence type="ECO:0000313" key="4">
    <source>
        <dbReference type="Proteomes" id="UP000217895"/>
    </source>
</evidence>
<proteinExistence type="predicted"/>
<geneLocation type="plasmid" evidence="3">
    <name>plasmid2</name>
</geneLocation>
<dbReference type="PANTHER" id="PTHR32305:SF15">
    <property type="entry name" value="PROTEIN RHSA-RELATED"/>
    <property type="match status" value="1"/>
</dbReference>
<protein>
    <submittedName>
        <fullName evidence="3">YD repeat protein</fullName>
    </submittedName>
</protein>